<gene>
    <name evidence="5" type="ORF">PSFLO_06801</name>
</gene>
<feature type="coiled-coil region" evidence="3">
    <location>
        <begin position="221"/>
        <end position="248"/>
    </location>
</feature>
<dbReference type="EMBL" id="OOIP01000026">
    <property type="protein sequence ID" value="SPO41319.1"/>
    <property type="molecule type" value="Genomic_DNA"/>
</dbReference>
<feature type="region of interest" description="Disordered" evidence="4">
    <location>
        <begin position="486"/>
        <end position="681"/>
    </location>
</feature>
<feature type="compositionally biased region" description="Low complexity" evidence="4">
    <location>
        <begin position="698"/>
        <end position="713"/>
    </location>
</feature>
<dbReference type="AlphaFoldDB" id="A0A5C3FD87"/>
<feature type="compositionally biased region" description="Low complexity" evidence="4">
    <location>
        <begin position="723"/>
        <end position="735"/>
    </location>
</feature>
<evidence type="ECO:0000313" key="5">
    <source>
        <dbReference type="EMBL" id="SPO41319.1"/>
    </source>
</evidence>
<feature type="compositionally biased region" description="Basic and acidic residues" evidence="4">
    <location>
        <begin position="503"/>
        <end position="516"/>
    </location>
</feature>
<protein>
    <submittedName>
        <fullName evidence="5">Uncharacterized protein</fullName>
    </submittedName>
</protein>
<proteinExistence type="inferred from homology"/>
<evidence type="ECO:0000256" key="1">
    <source>
        <dbReference type="ARBA" id="ARBA00009291"/>
    </source>
</evidence>
<accession>A0A5C3FD87</accession>
<evidence type="ECO:0000256" key="4">
    <source>
        <dbReference type="SAM" id="MobiDB-lite"/>
    </source>
</evidence>
<feature type="compositionally biased region" description="Low complexity" evidence="4">
    <location>
        <begin position="573"/>
        <end position="586"/>
    </location>
</feature>
<feature type="compositionally biased region" description="Basic and acidic residues" evidence="4">
    <location>
        <begin position="933"/>
        <end position="964"/>
    </location>
</feature>
<name>A0A5C3FD87_9BASI</name>
<evidence type="ECO:0000313" key="6">
    <source>
        <dbReference type="Proteomes" id="UP000323386"/>
    </source>
</evidence>
<feature type="region of interest" description="Disordered" evidence="4">
    <location>
        <begin position="267"/>
        <end position="306"/>
    </location>
</feature>
<dbReference type="Proteomes" id="UP000323386">
    <property type="component" value="Unassembled WGS sequence"/>
</dbReference>
<comment type="similarity">
    <text evidence="1">Belongs to the ADIP family.</text>
</comment>
<dbReference type="InterPro" id="IPR021622">
    <property type="entry name" value="Afadin/alpha-actinin-bd"/>
</dbReference>
<feature type="compositionally biased region" description="Basic and acidic residues" evidence="4">
    <location>
        <begin position="840"/>
        <end position="849"/>
    </location>
</feature>
<feature type="compositionally biased region" description="Basic and acidic residues" evidence="4">
    <location>
        <begin position="755"/>
        <end position="767"/>
    </location>
</feature>
<feature type="compositionally biased region" description="Basic and acidic residues" evidence="4">
    <location>
        <begin position="549"/>
        <end position="572"/>
    </location>
</feature>
<dbReference type="OrthoDB" id="3361294at2759"/>
<feature type="compositionally biased region" description="Low complexity" evidence="4">
    <location>
        <begin position="815"/>
        <end position="834"/>
    </location>
</feature>
<feature type="region of interest" description="Disordered" evidence="4">
    <location>
        <begin position="698"/>
        <end position="981"/>
    </location>
</feature>
<organism evidence="5 6">
    <name type="scientific">Pseudozyma flocculosa</name>
    <dbReference type="NCBI Taxonomy" id="84751"/>
    <lineage>
        <taxon>Eukaryota</taxon>
        <taxon>Fungi</taxon>
        <taxon>Dikarya</taxon>
        <taxon>Basidiomycota</taxon>
        <taxon>Ustilaginomycotina</taxon>
        <taxon>Ustilaginomycetes</taxon>
        <taxon>Ustilaginales</taxon>
        <taxon>Ustilaginaceae</taxon>
        <taxon>Pseudozyma</taxon>
    </lineage>
</organism>
<sequence length="981" mass="104722">MAAPPDRATEDAGGGSDAQLPDLSTDTTSASIVVRPSFEQLNATLFSRGYLRAPLNVAGLPQHSVEALADALHAIIAQREEDLEVRSVLTAKTRTLTASLERAKRFLKDEGEKCADSERKAEAAKAKAAAVQHALQAEQLAHKATKDALTKSRRELQLVKASALQHRASSDRNVARVRARIGEVTGTALRLSVPDFRIVSSAFDESLPGSGSAKARAPTLAEEQVEELERNRAELVDYNRALKRLATEAINAVRRADAELLDMVEAEEQDSQKKATAGAGPSASSSSSDLASSSYGSGGASQSASKKRASTSDAWLQGHGALFQRDLFPAAHPLTTAAAAAAVAGASGSRAAPAHPALQALSRATDHFADHVQTLLDLRTTRLVHEAESRKRDAIEAKESSWQAQLHSEVKAEIEGDAQFSVNRHDAVLSVNGALTANKKQVWQEEKKELERKLLDTVKRLAVAEQNVARREKELRKLEESERRARRLIDEQQRQQQQQPTAKEGDKEGDGAKAGKESSASNIEAARNELQREFDEAKAEKRRYAKLSETLERDREQLERAREKLRAERAESRAMSAAAAAATTATQLQQDQPAPARRTVSRLDASEMPARPAAAIERLPPVIEGLELSPAADEGGDKMELDDAPAAEAVPALSPSHPATAELAVAPAGEAPGSAVATGSNPELDAIFGRAFSALATTSMSSPPSTAKAATRTPVEKPRRQSSRLSSSSSTPPTSDVVAAESAAVPTTEKRKSRRISERSEDRHEEAATVSEGSERKRRRVETESSLAERRSSNSSGSTTGRRSRTEVGAPPQPSSSSSSTAPAAPSSAATTSRSTRRPSTRERLEQERPSSGGTEDQRRPAASSRTTASSAPLPRRPRPAASSSSSSAPTAAAGPAPSEDQPRRPSASRVTAPTASSLNRRVASSSSAAGATREREKARGEKRLRDEARDARVLDNATNRRDTQPSWRSGRDDDGDGQSG</sequence>
<feature type="region of interest" description="Disordered" evidence="4">
    <location>
        <begin position="1"/>
        <end position="24"/>
    </location>
</feature>
<feature type="compositionally biased region" description="Basic and acidic residues" evidence="4">
    <location>
        <begin position="526"/>
        <end position="539"/>
    </location>
</feature>
<evidence type="ECO:0000256" key="2">
    <source>
        <dbReference type="ARBA" id="ARBA00023054"/>
    </source>
</evidence>
<keyword evidence="6" id="KW-1185">Reference proteome</keyword>
<evidence type="ECO:0000256" key="3">
    <source>
        <dbReference type="SAM" id="Coils"/>
    </source>
</evidence>
<dbReference type="Pfam" id="PF11559">
    <property type="entry name" value="ADIP"/>
    <property type="match status" value="1"/>
</dbReference>
<feature type="compositionally biased region" description="Basic and acidic residues" evidence="4">
    <location>
        <begin position="781"/>
        <end position="792"/>
    </location>
</feature>
<feature type="compositionally biased region" description="Low complexity" evidence="4">
    <location>
        <begin position="274"/>
        <end position="304"/>
    </location>
</feature>
<feature type="compositionally biased region" description="Low complexity" evidence="4">
    <location>
        <begin position="861"/>
        <end position="899"/>
    </location>
</feature>
<keyword evidence="2 3" id="KW-0175">Coiled coil</keyword>
<feature type="compositionally biased region" description="Low complexity" evidence="4">
    <location>
        <begin position="916"/>
        <end position="932"/>
    </location>
</feature>
<reference evidence="5 6" key="1">
    <citation type="submission" date="2018-03" db="EMBL/GenBank/DDBJ databases">
        <authorList>
            <person name="Guldener U."/>
        </authorList>
    </citation>
    <scope>NUCLEOTIDE SEQUENCE [LARGE SCALE GENOMIC DNA]</scope>
    <source>
        <strain evidence="5 6">DAOM196992</strain>
    </source>
</reference>